<dbReference type="Proteomes" id="UP001632038">
    <property type="component" value="Unassembled WGS sequence"/>
</dbReference>
<feature type="compositionally biased region" description="Polar residues" evidence="2">
    <location>
        <begin position="50"/>
        <end position="60"/>
    </location>
</feature>
<feature type="domain" description="Remorin C-terminal" evidence="3">
    <location>
        <begin position="84"/>
        <end position="187"/>
    </location>
</feature>
<dbReference type="PANTHER" id="PTHR31471:SF5">
    <property type="entry name" value="GB|AAD39278.1"/>
    <property type="match status" value="1"/>
</dbReference>
<evidence type="ECO:0000259" key="3">
    <source>
        <dbReference type="Pfam" id="PF03763"/>
    </source>
</evidence>
<reference evidence="5" key="1">
    <citation type="journal article" date="2024" name="IScience">
        <title>Strigolactones Initiate the Formation of Haustorium-like Structures in Castilleja.</title>
        <authorList>
            <person name="Buerger M."/>
            <person name="Peterson D."/>
            <person name="Chory J."/>
        </authorList>
    </citation>
    <scope>NUCLEOTIDE SEQUENCE [LARGE SCALE GENOMIC DNA]</scope>
</reference>
<dbReference type="PANTHER" id="PTHR31471">
    <property type="entry name" value="OS02G0116800 PROTEIN"/>
    <property type="match status" value="1"/>
</dbReference>
<gene>
    <name evidence="4" type="ORF">CASFOL_015457</name>
</gene>
<protein>
    <recommendedName>
        <fullName evidence="3">Remorin C-terminal domain-containing protein</fullName>
    </recommendedName>
</protein>
<proteinExistence type="inferred from homology"/>
<dbReference type="Pfam" id="PF03763">
    <property type="entry name" value="Remorin_C"/>
    <property type="match status" value="1"/>
</dbReference>
<name>A0ABD3DH75_9LAMI</name>
<accession>A0ABD3DH75</accession>
<evidence type="ECO:0000256" key="2">
    <source>
        <dbReference type="SAM" id="MobiDB-lite"/>
    </source>
</evidence>
<dbReference type="AlphaFoldDB" id="A0ABD3DH75"/>
<sequence length="192" mass="22138">MIRHSYDSDDTELATAVAASAHAIHSLVEAISQAQITKSNKEPPKGGPIRNTSTTKATARSLSFLRPPVSLAEYQRQNRGLRSSDAKTDAWENAQIAKIRRRYEKMHLEILAWENGKKAREKRKMEMKKSELEQRRSRNLKHYYSKIGRIDHIAAGARTQLEEKRKHEEYIVKEKTRKMRSTGKTPVNCFCF</sequence>
<evidence type="ECO:0000256" key="1">
    <source>
        <dbReference type="ARBA" id="ARBA00005711"/>
    </source>
</evidence>
<comment type="similarity">
    <text evidence="1">Belongs to the remorin family.</text>
</comment>
<organism evidence="4 5">
    <name type="scientific">Castilleja foliolosa</name>
    <dbReference type="NCBI Taxonomy" id="1961234"/>
    <lineage>
        <taxon>Eukaryota</taxon>
        <taxon>Viridiplantae</taxon>
        <taxon>Streptophyta</taxon>
        <taxon>Embryophyta</taxon>
        <taxon>Tracheophyta</taxon>
        <taxon>Spermatophyta</taxon>
        <taxon>Magnoliopsida</taxon>
        <taxon>eudicotyledons</taxon>
        <taxon>Gunneridae</taxon>
        <taxon>Pentapetalae</taxon>
        <taxon>asterids</taxon>
        <taxon>lamiids</taxon>
        <taxon>Lamiales</taxon>
        <taxon>Orobanchaceae</taxon>
        <taxon>Pedicularideae</taxon>
        <taxon>Castillejinae</taxon>
        <taxon>Castilleja</taxon>
    </lineage>
</organism>
<evidence type="ECO:0000313" key="4">
    <source>
        <dbReference type="EMBL" id="KAL3640489.1"/>
    </source>
</evidence>
<feature type="region of interest" description="Disordered" evidence="2">
    <location>
        <begin position="37"/>
        <end position="60"/>
    </location>
</feature>
<comment type="caution">
    <text evidence="4">The sequence shown here is derived from an EMBL/GenBank/DDBJ whole genome shotgun (WGS) entry which is preliminary data.</text>
</comment>
<evidence type="ECO:0000313" key="5">
    <source>
        <dbReference type="Proteomes" id="UP001632038"/>
    </source>
</evidence>
<dbReference type="InterPro" id="IPR005516">
    <property type="entry name" value="Remorin_C"/>
</dbReference>
<keyword evidence="5" id="KW-1185">Reference proteome</keyword>
<dbReference type="EMBL" id="JAVIJP010000017">
    <property type="protein sequence ID" value="KAL3640489.1"/>
    <property type="molecule type" value="Genomic_DNA"/>
</dbReference>